<sequence>MKEVWAVIRMNKVTQTKKALIEKGFNGLTAMKVMGRGHSLRDLDKIPDVEDKHEEREMLLESMLKGGRLIPKRLLLLVVPDEDVQKAVQTIIEVNKEGHSGDGKIFVLPVADAARVRTGDRGEEAI</sequence>
<dbReference type="SMART" id="SM00938">
    <property type="entry name" value="P-II"/>
    <property type="match status" value="1"/>
</dbReference>
<proteinExistence type="predicted"/>
<dbReference type="STRING" id="555088.DealDRAFT_2945"/>
<organism evidence="1 2">
    <name type="scientific">Dethiobacter alkaliphilus AHT 1</name>
    <dbReference type="NCBI Taxonomy" id="555088"/>
    <lineage>
        <taxon>Bacteria</taxon>
        <taxon>Bacillati</taxon>
        <taxon>Bacillota</taxon>
        <taxon>Dethiobacteria</taxon>
        <taxon>Dethiobacterales</taxon>
        <taxon>Dethiobacteraceae</taxon>
        <taxon>Dethiobacter</taxon>
    </lineage>
</organism>
<dbReference type="InterPro" id="IPR002187">
    <property type="entry name" value="N-reg_PII"/>
</dbReference>
<dbReference type="EMBL" id="ACJM01000023">
    <property type="protein sequence ID" value="EEG76179.1"/>
    <property type="molecule type" value="Genomic_DNA"/>
</dbReference>
<dbReference type="InterPro" id="IPR011322">
    <property type="entry name" value="N-reg_PII-like_a/b"/>
</dbReference>
<dbReference type="Proteomes" id="UP000006443">
    <property type="component" value="Unassembled WGS sequence"/>
</dbReference>
<dbReference type="PANTHER" id="PTHR30115:SF11">
    <property type="entry name" value="NITROGEN REGULATORY PROTEIN P-II HOMOLOG"/>
    <property type="match status" value="1"/>
</dbReference>
<accession>C0GKD6</accession>
<dbReference type="GO" id="GO:0005524">
    <property type="term" value="F:ATP binding"/>
    <property type="evidence" value="ECO:0007669"/>
    <property type="project" value="TreeGrafter"/>
</dbReference>
<keyword evidence="2" id="KW-1185">Reference proteome</keyword>
<dbReference type="GO" id="GO:0006808">
    <property type="term" value="P:regulation of nitrogen utilization"/>
    <property type="evidence" value="ECO:0007669"/>
    <property type="project" value="InterPro"/>
</dbReference>
<dbReference type="PRINTS" id="PR00340">
    <property type="entry name" value="PIIGLNB"/>
</dbReference>
<dbReference type="GO" id="GO:0005829">
    <property type="term" value="C:cytosol"/>
    <property type="evidence" value="ECO:0007669"/>
    <property type="project" value="TreeGrafter"/>
</dbReference>
<dbReference type="AlphaFoldDB" id="C0GKD6"/>
<dbReference type="OrthoDB" id="9802729at2"/>
<dbReference type="eggNOG" id="COG0347">
    <property type="taxonomic scope" value="Bacteria"/>
</dbReference>
<protein>
    <submittedName>
        <fullName evidence="1">Nitrogen regulatory protein P-II</fullName>
    </submittedName>
</protein>
<dbReference type="PANTHER" id="PTHR30115">
    <property type="entry name" value="NITROGEN REGULATORY PROTEIN P-II"/>
    <property type="match status" value="1"/>
</dbReference>
<dbReference type="Pfam" id="PF00543">
    <property type="entry name" value="P-II"/>
    <property type="match status" value="1"/>
</dbReference>
<reference evidence="1 2" key="1">
    <citation type="submission" date="2009-02" db="EMBL/GenBank/DDBJ databases">
        <title>Sequencing of the draft genome and assembly of Dethiobacter alkaliphilus AHT 1.</title>
        <authorList>
            <consortium name="US DOE Joint Genome Institute (JGI-PGF)"/>
            <person name="Lucas S."/>
            <person name="Copeland A."/>
            <person name="Lapidus A."/>
            <person name="Glavina del Rio T."/>
            <person name="Dalin E."/>
            <person name="Tice H."/>
            <person name="Bruce D."/>
            <person name="Goodwin L."/>
            <person name="Pitluck S."/>
            <person name="Larimer F."/>
            <person name="Land M.L."/>
            <person name="Hauser L."/>
            <person name="Muyzer G."/>
        </authorList>
    </citation>
    <scope>NUCLEOTIDE SEQUENCE [LARGE SCALE GENOMIC DNA]</scope>
    <source>
        <strain evidence="1 2">AHT 1</strain>
    </source>
</reference>
<comment type="caution">
    <text evidence="1">The sequence shown here is derived from an EMBL/GenBank/DDBJ whole genome shotgun (WGS) entry which is preliminary data.</text>
</comment>
<dbReference type="InterPro" id="IPR015867">
    <property type="entry name" value="N-reg_PII/ATP_PRibTrfase_C"/>
</dbReference>
<dbReference type="PROSITE" id="PS51343">
    <property type="entry name" value="PII_GLNB_DOM"/>
    <property type="match status" value="1"/>
</dbReference>
<dbReference type="GO" id="GO:0030234">
    <property type="term" value="F:enzyme regulator activity"/>
    <property type="evidence" value="ECO:0007669"/>
    <property type="project" value="InterPro"/>
</dbReference>
<evidence type="ECO:0000313" key="2">
    <source>
        <dbReference type="Proteomes" id="UP000006443"/>
    </source>
</evidence>
<evidence type="ECO:0000313" key="1">
    <source>
        <dbReference type="EMBL" id="EEG76179.1"/>
    </source>
</evidence>
<dbReference type="SUPFAM" id="SSF54913">
    <property type="entry name" value="GlnB-like"/>
    <property type="match status" value="1"/>
</dbReference>
<name>C0GKD6_DETAL</name>
<dbReference type="RefSeq" id="WP_008518847.1">
    <property type="nucleotide sequence ID" value="NZ_ACJM01000023.1"/>
</dbReference>
<dbReference type="Gene3D" id="3.30.70.120">
    <property type="match status" value="1"/>
</dbReference>
<gene>
    <name evidence="1" type="ORF">DealDRAFT_2945</name>
</gene>